<reference evidence="3 4" key="1">
    <citation type="submission" date="2018-10" db="EMBL/GenBank/DDBJ databases">
        <title>Fifty Aureobasidium pullulans genomes reveal a recombining polyextremotolerant generalist.</title>
        <authorList>
            <person name="Gostincar C."/>
            <person name="Turk M."/>
            <person name="Zajc J."/>
            <person name="Gunde-Cimerman N."/>
        </authorList>
    </citation>
    <scope>NUCLEOTIDE SEQUENCE [LARGE SCALE GENOMIC DNA]</scope>
    <source>
        <strain evidence="3 4">EXF-11013</strain>
    </source>
</reference>
<evidence type="ECO:0000313" key="3">
    <source>
        <dbReference type="EMBL" id="THW34380.1"/>
    </source>
</evidence>
<feature type="chain" id="PRO_5020300301" evidence="2">
    <location>
        <begin position="18"/>
        <end position="250"/>
    </location>
</feature>
<keyword evidence="2" id="KW-0732">Signal</keyword>
<feature type="signal peptide" evidence="2">
    <location>
        <begin position="1"/>
        <end position="17"/>
    </location>
</feature>
<sequence>MLSTITLYSLLLPLAVGAALKDTQAPLVQNSLDPDPSLEHGNLTGLPFKKFLIEEMGNVKYLLHHHAVKALLGDRSYVLLRQAEIQERESAVWEYLWNHDLYCEDWPESSSDWDGPPKIYMSDGRVFDADPEHVPQDVIVALQELEEQESKRRMEVRRHRYCELTRPDDASDDVVEAMPDTTEDEWKIDIPEEYLRYLIPRGVQDEEDHRMDSYWQEKQKEDEKKILAGGKSVRNVELPDPRRCKKLDKQ</sequence>
<name>A0A4S8XB32_AURPU</name>
<organism evidence="3 4">
    <name type="scientific">Aureobasidium pullulans</name>
    <name type="common">Black yeast</name>
    <name type="synonym">Pullularia pullulans</name>
    <dbReference type="NCBI Taxonomy" id="5580"/>
    <lineage>
        <taxon>Eukaryota</taxon>
        <taxon>Fungi</taxon>
        <taxon>Dikarya</taxon>
        <taxon>Ascomycota</taxon>
        <taxon>Pezizomycotina</taxon>
        <taxon>Dothideomycetes</taxon>
        <taxon>Dothideomycetidae</taxon>
        <taxon>Dothideales</taxon>
        <taxon>Saccotheciaceae</taxon>
        <taxon>Aureobasidium</taxon>
    </lineage>
</organism>
<feature type="compositionally biased region" description="Basic and acidic residues" evidence="1">
    <location>
        <begin position="237"/>
        <end position="250"/>
    </location>
</feature>
<protein>
    <submittedName>
        <fullName evidence="3">Uncharacterized protein</fullName>
    </submittedName>
</protein>
<dbReference type="Proteomes" id="UP000310687">
    <property type="component" value="Unassembled WGS sequence"/>
</dbReference>
<dbReference type="AlphaFoldDB" id="A0A4S8XB32"/>
<gene>
    <name evidence="3" type="ORF">D6D22_08647</name>
</gene>
<comment type="caution">
    <text evidence="3">The sequence shown here is derived from an EMBL/GenBank/DDBJ whole genome shotgun (WGS) entry which is preliminary data.</text>
</comment>
<accession>A0A4S8XB32</accession>
<evidence type="ECO:0000256" key="2">
    <source>
        <dbReference type="SAM" id="SignalP"/>
    </source>
</evidence>
<feature type="compositionally biased region" description="Basic and acidic residues" evidence="1">
    <location>
        <begin position="208"/>
        <end position="226"/>
    </location>
</feature>
<evidence type="ECO:0000313" key="4">
    <source>
        <dbReference type="Proteomes" id="UP000310687"/>
    </source>
</evidence>
<feature type="region of interest" description="Disordered" evidence="1">
    <location>
        <begin position="208"/>
        <end position="250"/>
    </location>
</feature>
<dbReference type="EMBL" id="QZAL01000182">
    <property type="protein sequence ID" value="THW34380.1"/>
    <property type="molecule type" value="Genomic_DNA"/>
</dbReference>
<proteinExistence type="predicted"/>
<evidence type="ECO:0000256" key="1">
    <source>
        <dbReference type="SAM" id="MobiDB-lite"/>
    </source>
</evidence>